<evidence type="ECO:0000256" key="2">
    <source>
        <dbReference type="ARBA" id="ARBA00022527"/>
    </source>
</evidence>
<reference evidence="10 11" key="1">
    <citation type="journal article" date="2020" name="ISME J.">
        <title>Uncovering the hidden diversity of litter-decomposition mechanisms in mushroom-forming fungi.</title>
        <authorList>
            <person name="Floudas D."/>
            <person name="Bentzer J."/>
            <person name="Ahren D."/>
            <person name="Johansson T."/>
            <person name="Persson P."/>
            <person name="Tunlid A."/>
        </authorList>
    </citation>
    <scope>NUCLEOTIDE SEQUENCE [LARGE SCALE GENOMIC DNA]</scope>
    <source>
        <strain evidence="10 11">CBS 175.51</strain>
    </source>
</reference>
<dbReference type="EMBL" id="JAACJK010000170">
    <property type="protein sequence ID" value="KAF5320325.1"/>
    <property type="molecule type" value="Genomic_DNA"/>
</dbReference>
<evidence type="ECO:0000259" key="9">
    <source>
        <dbReference type="PROSITE" id="PS50011"/>
    </source>
</evidence>
<gene>
    <name evidence="10" type="ORF">D9611_011297</name>
</gene>
<evidence type="ECO:0000313" key="11">
    <source>
        <dbReference type="Proteomes" id="UP000541558"/>
    </source>
</evidence>
<dbReference type="InterPro" id="IPR008271">
    <property type="entry name" value="Ser/Thr_kinase_AS"/>
</dbReference>
<evidence type="ECO:0000256" key="7">
    <source>
        <dbReference type="ARBA" id="ARBA00047899"/>
    </source>
</evidence>
<dbReference type="GO" id="GO:0005737">
    <property type="term" value="C:cytoplasm"/>
    <property type="evidence" value="ECO:0007669"/>
    <property type="project" value="TreeGrafter"/>
</dbReference>
<dbReference type="OrthoDB" id="539158at2759"/>
<feature type="domain" description="Protein kinase" evidence="9">
    <location>
        <begin position="288"/>
        <end position="563"/>
    </location>
</feature>
<dbReference type="SUPFAM" id="SSF51735">
    <property type="entry name" value="NAD(P)-binding Rossmann-fold domains"/>
    <property type="match status" value="1"/>
</dbReference>
<dbReference type="Gene3D" id="1.10.510.10">
    <property type="entry name" value="Transferase(Phosphotransferase) domain 1"/>
    <property type="match status" value="1"/>
</dbReference>
<dbReference type="PROSITE" id="PS50011">
    <property type="entry name" value="PROTEIN_KINASE_DOM"/>
    <property type="match status" value="1"/>
</dbReference>
<dbReference type="GO" id="GO:0008168">
    <property type="term" value="F:methyltransferase activity"/>
    <property type="evidence" value="ECO:0007669"/>
    <property type="project" value="InterPro"/>
</dbReference>
<keyword evidence="11" id="KW-1185">Reference proteome</keyword>
<dbReference type="InterPro" id="IPR001509">
    <property type="entry name" value="Epimerase_deHydtase"/>
</dbReference>
<protein>
    <recommendedName>
        <fullName evidence="1">non-specific serine/threonine protein kinase</fullName>
        <ecNumber evidence="1">2.7.11.1</ecNumber>
    </recommendedName>
</protein>
<evidence type="ECO:0000256" key="5">
    <source>
        <dbReference type="ARBA" id="ARBA00022777"/>
    </source>
</evidence>
<accession>A0A8H5BBS1</accession>
<dbReference type="Proteomes" id="UP000541558">
    <property type="component" value="Unassembled WGS sequence"/>
</dbReference>
<dbReference type="AlphaFoldDB" id="A0A8H5BBS1"/>
<keyword evidence="2" id="KW-0723">Serine/threonine-protein kinase</keyword>
<dbReference type="GO" id="GO:0007095">
    <property type="term" value="P:mitotic G2 DNA damage checkpoint signaling"/>
    <property type="evidence" value="ECO:0007669"/>
    <property type="project" value="TreeGrafter"/>
</dbReference>
<name>A0A8H5BBS1_9AGAR</name>
<keyword evidence="5" id="KW-0418">Kinase</keyword>
<dbReference type="GO" id="GO:0003676">
    <property type="term" value="F:nucleic acid binding"/>
    <property type="evidence" value="ECO:0007669"/>
    <property type="project" value="InterPro"/>
</dbReference>
<dbReference type="FunFam" id="1.10.510.10:FF:000571">
    <property type="entry name" value="Maternal embryonic leucine zipper kinase"/>
    <property type="match status" value="1"/>
</dbReference>
<dbReference type="InterPro" id="IPR000719">
    <property type="entry name" value="Prot_kinase_dom"/>
</dbReference>
<dbReference type="Pfam" id="PF00069">
    <property type="entry name" value="Pkinase"/>
    <property type="match status" value="1"/>
</dbReference>
<proteinExistence type="predicted"/>
<dbReference type="InterPro" id="IPR011009">
    <property type="entry name" value="Kinase-like_dom_sf"/>
</dbReference>
<comment type="caution">
    <text evidence="10">The sequence shown here is derived from an EMBL/GenBank/DDBJ whole genome shotgun (WGS) entry which is preliminary data.</text>
</comment>
<evidence type="ECO:0000256" key="1">
    <source>
        <dbReference type="ARBA" id="ARBA00012513"/>
    </source>
</evidence>
<dbReference type="PANTHER" id="PTHR43895">
    <property type="entry name" value="CALCIUM/CALMODULIN-DEPENDENT PROTEIN KINASE KINASE-RELATED"/>
    <property type="match status" value="1"/>
</dbReference>
<dbReference type="GO" id="GO:0005524">
    <property type="term" value="F:ATP binding"/>
    <property type="evidence" value="ECO:0007669"/>
    <property type="project" value="UniProtKB-KW"/>
</dbReference>
<organism evidence="10 11">
    <name type="scientific">Ephemerocybe angulata</name>
    <dbReference type="NCBI Taxonomy" id="980116"/>
    <lineage>
        <taxon>Eukaryota</taxon>
        <taxon>Fungi</taxon>
        <taxon>Dikarya</taxon>
        <taxon>Basidiomycota</taxon>
        <taxon>Agaricomycotina</taxon>
        <taxon>Agaricomycetes</taxon>
        <taxon>Agaricomycetidae</taxon>
        <taxon>Agaricales</taxon>
        <taxon>Agaricineae</taxon>
        <taxon>Psathyrellaceae</taxon>
        <taxon>Ephemerocybe</taxon>
    </lineage>
</organism>
<dbReference type="GO" id="GO:0032259">
    <property type="term" value="P:methylation"/>
    <property type="evidence" value="ECO:0007669"/>
    <property type="project" value="InterPro"/>
</dbReference>
<dbReference type="PROSITE" id="PS00108">
    <property type="entry name" value="PROTEIN_KINASE_ST"/>
    <property type="match status" value="1"/>
</dbReference>
<evidence type="ECO:0000313" key="10">
    <source>
        <dbReference type="EMBL" id="KAF5320325.1"/>
    </source>
</evidence>
<comment type="catalytic activity">
    <reaction evidence="7">
        <text>L-threonyl-[protein] + ATP = O-phospho-L-threonyl-[protein] + ADP + H(+)</text>
        <dbReference type="Rhea" id="RHEA:46608"/>
        <dbReference type="Rhea" id="RHEA-COMP:11060"/>
        <dbReference type="Rhea" id="RHEA-COMP:11605"/>
        <dbReference type="ChEBI" id="CHEBI:15378"/>
        <dbReference type="ChEBI" id="CHEBI:30013"/>
        <dbReference type="ChEBI" id="CHEBI:30616"/>
        <dbReference type="ChEBI" id="CHEBI:61977"/>
        <dbReference type="ChEBI" id="CHEBI:456216"/>
        <dbReference type="EC" id="2.7.11.1"/>
    </reaction>
</comment>
<dbReference type="PROSITE" id="PS00092">
    <property type="entry name" value="N6_MTASE"/>
    <property type="match status" value="1"/>
</dbReference>
<dbReference type="InterPro" id="IPR002052">
    <property type="entry name" value="DNA_methylase_N6_adenine_CS"/>
</dbReference>
<comment type="catalytic activity">
    <reaction evidence="8">
        <text>L-seryl-[protein] + ATP = O-phospho-L-seryl-[protein] + ADP + H(+)</text>
        <dbReference type="Rhea" id="RHEA:17989"/>
        <dbReference type="Rhea" id="RHEA-COMP:9863"/>
        <dbReference type="Rhea" id="RHEA-COMP:11604"/>
        <dbReference type="ChEBI" id="CHEBI:15378"/>
        <dbReference type="ChEBI" id="CHEBI:29999"/>
        <dbReference type="ChEBI" id="CHEBI:30616"/>
        <dbReference type="ChEBI" id="CHEBI:83421"/>
        <dbReference type="ChEBI" id="CHEBI:456216"/>
        <dbReference type="EC" id="2.7.11.1"/>
    </reaction>
</comment>
<dbReference type="PANTHER" id="PTHR43895:SF32">
    <property type="entry name" value="SERINE_THREONINE-PROTEIN KINASE CHK1"/>
    <property type="match status" value="1"/>
</dbReference>
<dbReference type="GO" id="GO:0004674">
    <property type="term" value="F:protein serine/threonine kinase activity"/>
    <property type="evidence" value="ECO:0007669"/>
    <property type="project" value="UniProtKB-KW"/>
</dbReference>
<evidence type="ECO:0000256" key="6">
    <source>
        <dbReference type="ARBA" id="ARBA00022840"/>
    </source>
</evidence>
<evidence type="ECO:0000256" key="4">
    <source>
        <dbReference type="ARBA" id="ARBA00022741"/>
    </source>
</evidence>
<dbReference type="SMART" id="SM00220">
    <property type="entry name" value="S_TKc"/>
    <property type="match status" value="1"/>
</dbReference>
<keyword evidence="3" id="KW-0808">Transferase</keyword>
<evidence type="ECO:0000256" key="8">
    <source>
        <dbReference type="ARBA" id="ARBA00048679"/>
    </source>
</evidence>
<dbReference type="GO" id="GO:0035861">
    <property type="term" value="C:site of double-strand break"/>
    <property type="evidence" value="ECO:0007669"/>
    <property type="project" value="TreeGrafter"/>
</dbReference>
<evidence type="ECO:0000256" key="3">
    <source>
        <dbReference type="ARBA" id="ARBA00022679"/>
    </source>
</evidence>
<dbReference type="EC" id="2.7.11.1" evidence="1"/>
<dbReference type="Gene3D" id="3.40.50.720">
    <property type="entry name" value="NAD(P)-binding Rossmann-like Domain"/>
    <property type="match status" value="1"/>
</dbReference>
<keyword evidence="4" id="KW-0547">Nucleotide-binding</keyword>
<sequence>MPALAPPSKILVTGGTGYIGSWVIHFLLEQGFKVRAAVRSIEKAEPLKEQFEGKGELEFVVVEDFIKEGAFDSAAVGVDGVVHLASPLTAKSDDPDDFIKPAVGGTMNLVKAAALPGSTVKRFVLTSSTATVSRPLDTPKVFDESDWSVDPELVEKQGRSAPSMVKYRASKTLAEKAARAYVDQNAAGKFDLVVLNPPFVFGPPLIRSLPIGTSVDWWFGSVIKGTQTDPGVMASAVSYVDVRDVAQAHVFSLTRPEAGGKRMILSAGATSWQEAVEFVAALKDTAPLKEEKTKGLPDIERVPYLVSVFRAVHFNDHRVAACKVIFLTEKTSDKDRKNWEKEMRVHSALKHENVLEFVNAVVVELKHKEIYYPGIYMLMELAAGGDLFDKIAPDKGVSDDLAHFYFGQLIAGIEYIHQEGVCHRDLKPENLLLDAKGTLKISDFGLSAVYKLKADGRTRTLSERCGSLPYVAPELANDVPYNAEPVDVWGCGVILFTLLVGNTPWDEPTMRSPEFVRYVNGTIYQEAPWNKITGPALELIEGMLTVDPKKRFTIADILAHEWVIRPSQLHGTSPADLAQKLTQTLRDAGDLELATPNFEEQDRMDVEDEDERMLTATHAQSQFTQSLMLFSQTQGGARYVPHLTRFYAALAPPALAPLLQTALEALGAQALRAPDDRQKLKMRIGGYDKRKQMYKGWVEVEPFSKRGLEGSFIVMKRDEGSPINWRCLWKDLILSPGVSPHVFRKNHARLAQ</sequence>
<keyword evidence="6" id="KW-0067">ATP-binding</keyword>
<dbReference type="InterPro" id="IPR036291">
    <property type="entry name" value="NAD(P)-bd_dom_sf"/>
</dbReference>
<dbReference type="GO" id="GO:0005634">
    <property type="term" value="C:nucleus"/>
    <property type="evidence" value="ECO:0007669"/>
    <property type="project" value="TreeGrafter"/>
</dbReference>
<dbReference type="Pfam" id="PF01370">
    <property type="entry name" value="Epimerase"/>
    <property type="match status" value="1"/>
</dbReference>
<dbReference type="SUPFAM" id="SSF56112">
    <property type="entry name" value="Protein kinase-like (PK-like)"/>
    <property type="match status" value="1"/>
</dbReference>